<gene>
    <name evidence="2" type="ORF">JCM15548_14769</name>
</gene>
<keyword evidence="3" id="KW-1185">Reference proteome</keyword>
<feature type="domain" description="Transposase IS701-like DDE" evidence="1">
    <location>
        <begin position="104"/>
        <end position="286"/>
    </location>
</feature>
<sequence>MAKYLIISILAKFPNTNTMLHCKDINKISELKNGFTHRWLEPDFISSSLKCFTFSNLCKVVSEVKIKGYRFEWIMTILLSMPFLDAKTVNSMLNGCIQHQIVAGKDTFYRIKNNQSICWRMLLWLFAAKHKALTANCLESSDRPKCMIFDDTILTKTGKNIEKVSRVFDHVTQRYVIGFKLLLMGYWDGVSFIPLDFSIHRERGQNKEKPFGFKAKELKKQHKTKRQSGSFSDERAREADMSKIDSAIKMFRRAVSQGFMVDYVLMDSWFTCEAFVDAVLSVKKHTVHLIGMYKIAKTKFLYNDELYTHKQIRNLKGKPKRCRKLGFYYTEALVSFKGKPIKLFFSKQGKNGKWKVFLCTDIKLSFIKMIEIYQIRWTIEVAFKEGKQLLGLGRCQSNSFDAQIADTTITMIQHILLTMRYRVEYYESMVGLFSNVKEAAVKQRLDQRLWGLFIELMQIIVVLFEDIDEQELLEKIFQNEKVNQMVNHILGSESSQTENAA</sequence>
<dbReference type="InterPro" id="IPR038721">
    <property type="entry name" value="IS701-like_DDE_dom"/>
</dbReference>
<organism evidence="2 3">
    <name type="scientific">Geofilum rubicundum JCM 15548</name>
    <dbReference type="NCBI Taxonomy" id="1236989"/>
    <lineage>
        <taxon>Bacteria</taxon>
        <taxon>Pseudomonadati</taxon>
        <taxon>Bacteroidota</taxon>
        <taxon>Bacteroidia</taxon>
        <taxon>Marinilabiliales</taxon>
        <taxon>Marinilabiliaceae</taxon>
        <taxon>Geofilum</taxon>
    </lineage>
</organism>
<dbReference type="InterPro" id="IPR012337">
    <property type="entry name" value="RNaseH-like_sf"/>
</dbReference>
<name>A0A0E9LSU4_9BACT</name>
<reference evidence="2 3" key="1">
    <citation type="journal article" date="2015" name="Microbes Environ.">
        <title>Distribution and evolution of nitrogen fixation genes in the phylum bacteroidetes.</title>
        <authorList>
            <person name="Inoue J."/>
            <person name="Oshima K."/>
            <person name="Suda W."/>
            <person name="Sakamoto M."/>
            <person name="Iino T."/>
            <person name="Noda S."/>
            <person name="Hongoh Y."/>
            <person name="Hattori M."/>
            <person name="Ohkuma M."/>
        </authorList>
    </citation>
    <scope>NUCLEOTIDE SEQUENCE [LARGE SCALE GENOMIC DNA]</scope>
    <source>
        <strain evidence="2">JCM 15548</strain>
    </source>
</reference>
<evidence type="ECO:0000313" key="2">
    <source>
        <dbReference type="EMBL" id="GAO27900.1"/>
    </source>
</evidence>
<dbReference type="SUPFAM" id="SSF53098">
    <property type="entry name" value="Ribonuclease H-like"/>
    <property type="match status" value="1"/>
</dbReference>
<comment type="caution">
    <text evidence="2">The sequence shown here is derived from an EMBL/GenBank/DDBJ whole genome shotgun (WGS) entry which is preliminary data.</text>
</comment>
<dbReference type="Pfam" id="PF13546">
    <property type="entry name" value="DDE_5"/>
    <property type="match status" value="1"/>
</dbReference>
<protein>
    <recommendedName>
        <fullName evidence="1">Transposase IS701-like DDE domain-containing protein</fullName>
    </recommendedName>
</protein>
<dbReference type="AlphaFoldDB" id="A0A0E9LSU4"/>
<accession>A0A0E9LSU4</accession>
<dbReference type="EMBL" id="BAZW01000139">
    <property type="protein sequence ID" value="GAO27900.1"/>
    <property type="molecule type" value="Genomic_DNA"/>
</dbReference>
<dbReference type="STRING" id="1236989.JCM15548_14769"/>
<evidence type="ECO:0000259" key="1">
    <source>
        <dbReference type="Pfam" id="PF13546"/>
    </source>
</evidence>
<dbReference type="Proteomes" id="UP000032900">
    <property type="component" value="Unassembled WGS sequence"/>
</dbReference>
<evidence type="ECO:0000313" key="3">
    <source>
        <dbReference type="Proteomes" id="UP000032900"/>
    </source>
</evidence>
<proteinExistence type="predicted"/>